<evidence type="ECO:0000313" key="3">
    <source>
        <dbReference type="Proteomes" id="UP000509241"/>
    </source>
</evidence>
<evidence type="ECO:0000313" key="2">
    <source>
        <dbReference type="EMBL" id="QLG48562.1"/>
    </source>
</evidence>
<dbReference type="RefSeq" id="WP_179260300.1">
    <property type="nucleotide sequence ID" value="NZ_CP058601.1"/>
</dbReference>
<dbReference type="Proteomes" id="UP000509241">
    <property type="component" value="Chromosome"/>
</dbReference>
<accession>A0A7D5KX58</accession>
<reference evidence="2 3" key="1">
    <citation type="submission" date="2020-07" db="EMBL/GenBank/DDBJ databases">
        <authorList>
            <person name="Cui H."/>
        </authorList>
    </citation>
    <scope>NUCLEOTIDE SEQUENCE [LARGE SCALE GENOMIC DNA]</scope>
    <source>
        <strain evidence="2 3">YPL8</strain>
    </source>
</reference>
<dbReference type="KEGG" id="haly:HYG82_06740"/>
<feature type="domain" description="DUF362" evidence="1">
    <location>
        <begin position="54"/>
        <end position="232"/>
    </location>
</feature>
<dbReference type="GeneID" id="56032973"/>
<dbReference type="OrthoDB" id="346231at2157"/>
<evidence type="ECO:0000259" key="1">
    <source>
        <dbReference type="Pfam" id="PF04015"/>
    </source>
</evidence>
<organism evidence="2 3">
    <name type="scientific">Natrinema halophilum</name>
    <dbReference type="NCBI Taxonomy" id="1699371"/>
    <lineage>
        <taxon>Archaea</taxon>
        <taxon>Methanobacteriati</taxon>
        <taxon>Methanobacteriota</taxon>
        <taxon>Stenosarchaea group</taxon>
        <taxon>Halobacteria</taxon>
        <taxon>Halobacteriales</taxon>
        <taxon>Natrialbaceae</taxon>
        <taxon>Natrinema</taxon>
    </lineage>
</organism>
<sequence>MSGARVRAVTVDEPDHHGSWVPDVDARIAGLEAPVRGLLEPTLESFSSADRITLVPDVHYPFHPSSGMITDPAVIGTIVGHLERCTDADVAVAGASTDRMSFDRTAAYLGYTDVLEGFEADLVDLADEPHTEHVQPVDGRSVSLTVPNRLDEDTVIVVPSLRPTENGTVAGAMRTLASLVLDAADADRVPVAVTRLVEPETAVVDATTVYGGEPAAANTLFSGAVSAVDAVASSLLGRSPADDGALETVRGDEAEPITVEGTGIDFDRLRARIPDGDLPPADETHPAVSTAYRMYATVAGDAVPPQLEGGR</sequence>
<dbReference type="EMBL" id="CP058601">
    <property type="protein sequence ID" value="QLG48562.1"/>
    <property type="molecule type" value="Genomic_DNA"/>
</dbReference>
<dbReference type="InterPro" id="IPR007160">
    <property type="entry name" value="DUF362"/>
</dbReference>
<proteinExistence type="predicted"/>
<name>A0A7D5KX58_9EURY</name>
<gene>
    <name evidence="2" type="ORF">HYG82_06740</name>
</gene>
<keyword evidence="3" id="KW-1185">Reference proteome</keyword>
<protein>
    <submittedName>
        <fullName evidence="2">DUF362 domain-containing protein</fullName>
    </submittedName>
</protein>
<dbReference type="Pfam" id="PF04015">
    <property type="entry name" value="DUF362"/>
    <property type="match status" value="1"/>
</dbReference>
<dbReference type="AlphaFoldDB" id="A0A7D5KX58"/>